<evidence type="ECO:0000256" key="13">
    <source>
        <dbReference type="ARBA" id="ARBA00032464"/>
    </source>
</evidence>
<comment type="cofactor">
    <cofactor evidence="3">
        <name>Mn(2+)</name>
        <dbReference type="ChEBI" id="CHEBI:29035"/>
    </cofactor>
</comment>
<dbReference type="InterPro" id="IPR013658">
    <property type="entry name" value="SGL"/>
</dbReference>
<dbReference type="eggNOG" id="COG3386">
    <property type="taxonomic scope" value="Bacteria"/>
</dbReference>
<dbReference type="SUPFAM" id="SSF63829">
    <property type="entry name" value="Calcium-dependent phosphotriesterase"/>
    <property type="match status" value="1"/>
</dbReference>
<dbReference type="GO" id="GO:0004341">
    <property type="term" value="F:gluconolactonase activity"/>
    <property type="evidence" value="ECO:0007669"/>
    <property type="project" value="UniProtKB-EC"/>
</dbReference>
<evidence type="ECO:0000256" key="10">
    <source>
        <dbReference type="ARBA" id="ARBA00022723"/>
    </source>
</evidence>
<comment type="cofactor">
    <cofactor evidence="4">
        <name>Mg(2+)</name>
        <dbReference type="ChEBI" id="CHEBI:18420"/>
    </cofactor>
</comment>
<evidence type="ECO:0000256" key="7">
    <source>
        <dbReference type="ARBA" id="ARBA00013227"/>
    </source>
</evidence>
<evidence type="ECO:0000256" key="2">
    <source>
        <dbReference type="ARBA" id="ARBA00001913"/>
    </source>
</evidence>
<evidence type="ECO:0000256" key="1">
    <source>
        <dbReference type="ARBA" id="ARBA00001589"/>
    </source>
</evidence>
<dbReference type="Pfam" id="PF08450">
    <property type="entry name" value="SGL"/>
    <property type="match status" value="1"/>
</dbReference>
<evidence type="ECO:0000256" key="3">
    <source>
        <dbReference type="ARBA" id="ARBA00001936"/>
    </source>
</evidence>
<organism evidence="17 18">
    <name type="scientific">Robiginitalea biformata (strain ATCC BAA-864 / DSM 15991 / KCTC 12146 / HTCC2501)</name>
    <dbReference type="NCBI Taxonomy" id="313596"/>
    <lineage>
        <taxon>Bacteria</taxon>
        <taxon>Pseudomonadati</taxon>
        <taxon>Bacteroidota</taxon>
        <taxon>Flavobacteriia</taxon>
        <taxon>Flavobacteriales</taxon>
        <taxon>Flavobacteriaceae</taxon>
        <taxon>Robiginitalea</taxon>
    </lineage>
</organism>
<comment type="similarity">
    <text evidence="6">Belongs to the SMP-30/CGR1 family.</text>
</comment>
<keyword evidence="9" id="KW-0963">Cytoplasm</keyword>
<comment type="cofactor">
    <cofactor evidence="2">
        <name>Ca(2+)</name>
        <dbReference type="ChEBI" id="CHEBI:29108"/>
    </cofactor>
</comment>
<keyword evidence="15" id="KW-0862">Zinc</keyword>
<evidence type="ECO:0000313" key="18">
    <source>
        <dbReference type="Proteomes" id="UP000009049"/>
    </source>
</evidence>
<keyword evidence="18" id="KW-1185">Reference proteome</keyword>
<keyword evidence="11" id="KW-0378">Hydrolase</keyword>
<reference evidence="17 18" key="1">
    <citation type="journal article" date="2009" name="J. Bacteriol.">
        <title>Complete genome sequence of Robiginitalea biformata HTCC2501.</title>
        <authorList>
            <person name="Oh H.M."/>
            <person name="Giovannoni S.J."/>
            <person name="Lee K."/>
            <person name="Ferriera S."/>
            <person name="Johnson J."/>
            <person name="Cho J.C."/>
        </authorList>
    </citation>
    <scope>NUCLEOTIDE SEQUENCE [LARGE SCALE GENOMIC DNA]</scope>
    <source>
        <strain evidence="18">ATCC BAA-864 / HTCC2501 / KCTC 12146</strain>
    </source>
</reference>
<dbReference type="Gene3D" id="2.120.10.30">
    <property type="entry name" value="TolB, C-terminal domain"/>
    <property type="match status" value="1"/>
</dbReference>
<dbReference type="GO" id="GO:0030234">
    <property type="term" value="F:enzyme regulator activity"/>
    <property type="evidence" value="ECO:0007669"/>
    <property type="project" value="InterPro"/>
</dbReference>
<dbReference type="KEGG" id="rbi:RB2501_00986"/>
<dbReference type="OrthoDB" id="2633250at2"/>
<dbReference type="PANTHER" id="PTHR10907">
    <property type="entry name" value="REGUCALCIN"/>
    <property type="match status" value="1"/>
</dbReference>
<dbReference type="GO" id="GO:0005737">
    <property type="term" value="C:cytoplasm"/>
    <property type="evidence" value="ECO:0007669"/>
    <property type="project" value="UniProtKB-SubCell"/>
</dbReference>
<dbReference type="RefSeq" id="WP_015755395.1">
    <property type="nucleotide sequence ID" value="NC_013222.1"/>
</dbReference>
<dbReference type="STRING" id="313596.RB2501_00986"/>
<dbReference type="EC" id="3.1.1.17" evidence="7"/>
<dbReference type="InterPro" id="IPR011042">
    <property type="entry name" value="6-blade_b-propeller_TolB-like"/>
</dbReference>
<dbReference type="InterPro" id="IPR005511">
    <property type="entry name" value="SMP-30"/>
</dbReference>
<dbReference type="AlphaFoldDB" id="A4CNZ0"/>
<evidence type="ECO:0000256" key="6">
    <source>
        <dbReference type="ARBA" id="ARBA00008853"/>
    </source>
</evidence>
<dbReference type="GO" id="GO:0005509">
    <property type="term" value="F:calcium ion binding"/>
    <property type="evidence" value="ECO:0007669"/>
    <property type="project" value="InterPro"/>
</dbReference>
<feature type="binding site" evidence="15">
    <location>
        <position position="108"/>
    </location>
    <ligand>
        <name>substrate</name>
    </ligand>
</feature>
<proteinExistence type="inferred from homology"/>
<evidence type="ECO:0000259" key="16">
    <source>
        <dbReference type="Pfam" id="PF08450"/>
    </source>
</evidence>
<dbReference type="GO" id="GO:0019853">
    <property type="term" value="P:L-ascorbic acid biosynthetic process"/>
    <property type="evidence" value="ECO:0007669"/>
    <property type="project" value="TreeGrafter"/>
</dbReference>
<evidence type="ECO:0000256" key="8">
    <source>
        <dbReference type="ARBA" id="ARBA00016808"/>
    </source>
</evidence>
<feature type="binding site" evidence="15">
    <location>
        <position position="204"/>
    </location>
    <ligand>
        <name>a divalent metal cation</name>
        <dbReference type="ChEBI" id="CHEBI:60240"/>
    </ligand>
</feature>
<feature type="active site" description="Proton donor/acceptor" evidence="14">
    <location>
        <position position="204"/>
    </location>
</feature>
<evidence type="ECO:0000256" key="15">
    <source>
        <dbReference type="PIRSR" id="PIRSR605511-2"/>
    </source>
</evidence>
<feature type="binding site" evidence="15">
    <location>
        <position position="106"/>
    </location>
    <ligand>
        <name>substrate</name>
    </ligand>
</feature>
<feature type="domain" description="SMP-30/Gluconolactonase/LRE-like region" evidence="16">
    <location>
        <begin position="21"/>
        <end position="264"/>
    </location>
</feature>
<comment type="subcellular location">
    <subcellularLocation>
        <location evidence="5">Cytoplasm</location>
    </subcellularLocation>
</comment>
<evidence type="ECO:0000256" key="12">
    <source>
        <dbReference type="ARBA" id="ARBA00022837"/>
    </source>
</evidence>
<feature type="binding site" evidence="15">
    <location>
        <position position="154"/>
    </location>
    <ligand>
        <name>a divalent metal cation</name>
        <dbReference type="ChEBI" id="CHEBI:60240"/>
    </ligand>
</feature>
<dbReference type="HOGENOM" id="CLU_036110_3_2_10"/>
<comment type="catalytic activity">
    <reaction evidence="1">
        <text>D-glucono-1,5-lactone + H2O = D-gluconate + H(+)</text>
        <dbReference type="Rhea" id="RHEA:10440"/>
        <dbReference type="ChEBI" id="CHEBI:15377"/>
        <dbReference type="ChEBI" id="CHEBI:15378"/>
        <dbReference type="ChEBI" id="CHEBI:16217"/>
        <dbReference type="ChEBI" id="CHEBI:18391"/>
        <dbReference type="EC" id="3.1.1.17"/>
    </reaction>
</comment>
<evidence type="ECO:0000256" key="11">
    <source>
        <dbReference type="ARBA" id="ARBA00022801"/>
    </source>
</evidence>
<dbReference type="EMBL" id="CP001712">
    <property type="protein sequence ID" value="EAR14607.1"/>
    <property type="molecule type" value="Genomic_DNA"/>
</dbReference>
<evidence type="ECO:0000256" key="5">
    <source>
        <dbReference type="ARBA" id="ARBA00004496"/>
    </source>
</evidence>
<dbReference type="PRINTS" id="PR01790">
    <property type="entry name" value="SMP30FAMILY"/>
</dbReference>
<evidence type="ECO:0000313" key="17">
    <source>
        <dbReference type="EMBL" id="EAR14607.1"/>
    </source>
</evidence>
<evidence type="ECO:0000256" key="14">
    <source>
        <dbReference type="PIRSR" id="PIRSR605511-1"/>
    </source>
</evidence>
<evidence type="ECO:0000256" key="9">
    <source>
        <dbReference type="ARBA" id="ARBA00022490"/>
    </source>
</evidence>
<feature type="binding site" evidence="15">
    <location>
        <position position="23"/>
    </location>
    <ligand>
        <name>a divalent metal cation</name>
        <dbReference type="ChEBI" id="CHEBI:60240"/>
    </ligand>
</feature>
<dbReference type="InterPro" id="IPR008367">
    <property type="entry name" value="Regucalcin"/>
</dbReference>
<accession>A4CNZ0</accession>
<name>A4CNZ0_ROBBH</name>
<dbReference type="Proteomes" id="UP000009049">
    <property type="component" value="Chromosome"/>
</dbReference>
<evidence type="ECO:0000256" key="4">
    <source>
        <dbReference type="ARBA" id="ARBA00001946"/>
    </source>
</evidence>
<keyword evidence="12" id="KW-0106">Calcium</keyword>
<dbReference type="PRINTS" id="PR01791">
    <property type="entry name" value="REGUCALCIN"/>
</dbReference>
<gene>
    <name evidence="17" type="ordered locus">RB2501_00986</name>
</gene>
<dbReference type="PANTHER" id="PTHR10907:SF47">
    <property type="entry name" value="REGUCALCIN"/>
    <property type="match status" value="1"/>
</dbReference>
<sequence>MKQPELFSQKPKPVLAHRCELGEGPVWDNHTGSLIWVDILGGTIHEFDVATGKHHHIKTQALVGAVALCTNGHLLAALDTRLEWIHRDSGKRKLLTALEHIPDGIRFNDGKCDPAGRFWIGTMPLSEDRPIGALYCLGPDGDCKEQLRGITISNGLAWNAAGTTMYYIDTPTRAVQAFDFHPETGALTNRRIAFGIPESEGFPDGMTIDSEDKLWIAHWGGWQVARWDPETGRKLGAFPLPAAQITSCSFGGPEGEDLYITSASKGLTLGELEKQPLAGSLFVVKNSGFRGRPANRFAFEPKFDTP</sequence>
<comment type="cofactor">
    <cofactor evidence="15">
        <name>Zn(2+)</name>
        <dbReference type="ChEBI" id="CHEBI:29105"/>
    </cofactor>
    <text evidence="15">Binds 1 divalent metal cation per subunit.</text>
</comment>
<protein>
    <recommendedName>
        <fullName evidence="8">Regucalcin</fullName>
        <ecNumber evidence="7">3.1.1.17</ecNumber>
    </recommendedName>
    <alternativeName>
        <fullName evidence="13">Gluconolactonase</fullName>
    </alternativeName>
</protein>
<keyword evidence="10 15" id="KW-0479">Metal-binding</keyword>